<feature type="non-terminal residue" evidence="3">
    <location>
        <position position="109"/>
    </location>
</feature>
<name>S8E6H2_9LAMI</name>
<evidence type="ECO:0000313" key="3">
    <source>
        <dbReference type="EMBL" id="EPS71428.1"/>
    </source>
</evidence>
<feature type="DNA-binding region" description="HMG box" evidence="1">
    <location>
        <begin position="51"/>
        <end position="109"/>
    </location>
</feature>
<dbReference type="SUPFAM" id="SSF47095">
    <property type="entry name" value="HMG-box"/>
    <property type="match status" value="1"/>
</dbReference>
<sequence>RKRVRAILRGPDGSAFKKCEYCGLTVAIALADMHECLLLVNKRMKSNWNVLDQPRSAFRFFMDEYMKEMECEEGNAIEMDNRGCEIWKIMSDKEREPYVVKANELDSAY</sequence>
<dbReference type="PROSITE" id="PS50118">
    <property type="entry name" value="HMG_BOX_2"/>
    <property type="match status" value="1"/>
</dbReference>
<keyword evidence="1" id="KW-0238">DNA-binding</keyword>
<accession>S8E6H2</accession>
<dbReference type="Pfam" id="PF09011">
    <property type="entry name" value="HMG_box_2"/>
    <property type="match status" value="1"/>
</dbReference>
<dbReference type="PANTHER" id="PTHR47658">
    <property type="entry name" value="HIGH MOBILITY GROUP B PROTEIN 12-RELATED"/>
    <property type="match status" value="1"/>
</dbReference>
<dbReference type="InterPro" id="IPR009071">
    <property type="entry name" value="HMG_box_dom"/>
</dbReference>
<dbReference type="OrthoDB" id="1919336at2759"/>
<dbReference type="GO" id="GO:0005634">
    <property type="term" value="C:nucleus"/>
    <property type="evidence" value="ECO:0007669"/>
    <property type="project" value="UniProtKB-UniRule"/>
</dbReference>
<dbReference type="AlphaFoldDB" id="S8E6H2"/>
<feature type="domain" description="HMG box" evidence="2">
    <location>
        <begin position="51"/>
        <end position="109"/>
    </location>
</feature>
<reference evidence="3 4" key="1">
    <citation type="journal article" date="2013" name="BMC Genomics">
        <title>The miniature genome of a carnivorous plant Genlisea aurea contains a low number of genes and short non-coding sequences.</title>
        <authorList>
            <person name="Leushkin E.V."/>
            <person name="Sutormin R.A."/>
            <person name="Nabieva E.R."/>
            <person name="Penin A.A."/>
            <person name="Kondrashov A.S."/>
            <person name="Logacheva M.D."/>
        </authorList>
    </citation>
    <scope>NUCLEOTIDE SEQUENCE [LARGE SCALE GENOMIC DNA]</scope>
</reference>
<evidence type="ECO:0000259" key="2">
    <source>
        <dbReference type="PROSITE" id="PS50118"/>
    </source>
</evidence>
<keyword evidence="1" id="KW-0539">Nucleus</keyword>
<dbReference type="InterPro" id="IPR036910">
    <property type="entry name" value="HMG_box_dom_sf"/>
</dbReference>
<proteinExistence type="predicted"/>
<dbReference type="GO" id="GO:0003677">
    <property type="term" value="F:DNA binding"/>
    <property type="evidence" value="ECO:0007669"/>
    <property type="project" value="UniProtKB-UniRule"/>
</dbReference>
<dbReference type="PANTHER" id="PTHR47658:SF2">
    <property type="entry name" value="HMG-BOX (HIGH MOBILITY GROUP) DNA-BINDING FAMILY PROTEIN"/>
    <property type="match status" value="1"/>
</dbReference>
<feature type="non-terminal residue" evidence="3">
    <location>
        <position position="1"/>
    </location>
</feature>
<dbReference type="EMBL" id="AUSU01001267">
    <property type="protein sequence ID" value="EPS71428.1"/>
    <property type="molecule type" value="Genomic_DNA"/>
</dbReference>
<dbReference type="Gene3D" id="1.10.30.10">
    <property type="entry name" value="High mobility group box domain"/>
    <property type="match status" value="1"/>
</dbReference>
<dbReference type="GO" id="GO:0010197">
    <property type="term" value="P:polar nucleus fusion"/>
    <property type="evidence" value="ECO:0007669"/>
    <property type="project" value="TreeGrafter"/>
</dbReference>
<organism evidence="3 4">
    <name type="scientific">Genlisea aurea</name>
    <dbReference type="NCBI Taxonomy" id="192259"/>
    <lineage>
        <taxon>Eukaryota</taxon>
        <taxon>Viridiplantae</taxon>
        <taxon>Streptophyta</taxon>
        <taxon>Embryophyta</taxon>
        <taxon>Tracheophyta</taxon>
        <taxon>Spermatophyta</taxon>
        <taxon>Magnoliopsida</taxon>
        <taxon>eudicotyledons</taxon>
        <taxon>Gunneridae</taxon>
        <taxon>Pentapetalae</taxon>
        <taxon>asterids</taxon>
        <taxon>lamiids</taxon>
        <taxon>Lamiales</taxon>
        <taxon>Lentibulariaceae</taxon>
        <taxon>Genlisea</taxon>
    </lineage>
</organism>
<dbReference type="Proteomes" id="UP000015453">
    <property type="component" value="Unassembled WGS sequence"/>
</dbReference>
<comment type="caution">
    <text evidence="3">The sequence shown here is derived from an EMBL/GenBank/DDBJ whole genome shotgun (WGS) entry which is preliminary data.</text>
</comment>
<gene>
    <name evidence="3" type="ORF">M569_03340</name>
</gene>
<protein>
    <recommendedName>
        <fullName evidence="2">HMG box domain-containing protein</fullName>
    </recommendedName>
</protein>
<evidence type="ECO:0000313" key="4">
    <source>
        <dbReference type="Proteomes" id="UP000015453"/>
    </source>
</evidence>
<keyword evidence="4" id="KW-1185">Reference proteome</keyword>
<evidence type="ECO:0000256" key="1">
    <source>
        <dbReference type="PROSITE-ProRule" id="PRU00267"/>
    </source>
</evidence>